<dbReference type="Proteomes" id="UP001207528">
    <property type="component" value="Unassembled WGS sequence"/>
</dbReference>
<dbReference type="InterPro" id="IPR050194">
    <property type="entry name" value="Glycosyltransferase_grp1"/>
</dbReference>
<evidence type="ECO:0000259" key="4">
    <source>
        <dbReference type="Pfam" id="PF13439"/>
    </source>
</evidence>
<evidence type="ECO:0000313" key="7">
    <source>
        <dbReference type="Proteomes" id="UP000069773"/>
    </source>
</evidence>
<dbReference type="SUPFAM" id="SSF53756">
    <property type="entry name" value="UDP-Glycosyltransferase/glycogen phosphorylase"/>
    <property type="match status" value="1"/>
</dbReference>
<dbReference type="GO" id="GO:0016757">
    <property type="term" value="F:glycosyltransferase activity"/>
    <property type="evidence" value="ECO:0007669"/>
    <property type="project" value="UniProtKB-KW"/>
</dbReference>
<dbReference type="EMBL" id="BCTA01000063">
    <property type="protein sequence ID" value="GAT11178.1"/>
    <property type="molecule type" value="Genomic_DNA"/>
</dbReference>
<feature type="domain" description="Glycosyltransferase subfamily 4-like N-terminal" evidence="4">
    <location>
        <begin position="15"/>
        <end position="188"/>
    </location>
</feature>
<dbReference type="GO" id="GO:1901137">
    <property type="term" value="P:carbohydrate derivative biosynthetic process"/>
    <property type="evidence" value="ECO:0007669"/>
    <property type="project" value="UniProtKB-ARBA"/>
</dbReference>
<dbReference type="RefSeq" id="WP_067393503.1">
    <property type="nucleotide sequence ID" value="NZ_BCTA01000063.1"/>
</dbReference>
<dbReference type="Proteomes" id="UP000069773">
    <property type="component" value="Unassembled WGS sequence"/>
</dbReference>
<proteinExistence type="predicted"/>
<comment type="caution">
    <text evidence="6">The sequence shown here is derived from an EMBL/GenBank/DDBJ whole genome shotgun (WGS) entry which is preliminary data.</text>
</comment>
<dbReference type="EMBL" id="JACKTI010000063">
    <property type="protein sequence ID" value="MCV7026342.1"/>
    <property type="molecule type" value="Genomic_DNA"/>
</dbReference>
<evidence type="ECO:0000313" key="5">
    <source>
        <dbReference type="EMBL" id="GAT11178.1"/>
    </source>
</evidence>
<name>A0AAW5SRW8_MYCNV</name>
<gene>
    <name evidence="6" type="ORF">H7I77_23815</name>
    <name evidence="5" type="ORF">RMCN_4311</name>
</gene>
<sequence>MRAAIVHERLTEVAGSEHVVTQLSAQWPDAPIHIPIVDRRIECDFSDRVQTGALSQAYRMMRYRTYAPLLPLAPVFFSRCDFGSAELVFISHHAFGVAAAYAAGSRPTIAYVHSPARWAWDEDMREGEASSLPGRAALSVLARLAMTTEVRASQRLTTVVANSTAVAERIRLRWNRECTVVHPPVDTEYFTPDPDQRAGDYYLVAGRLVPYKRPDIAIKAAIKARVPLVVAGVGRGAESSRKLAEGHPVSFTGRVSNEELRRLMRGAKALIMPGEEDFGIVPVEAMACGTPVIALGIGGARDSIVDGVTGRLIPFGDDEAIIDTLADELARFDREQFNLLEIRSQAERFSRSAFRRGMADVAARTMAEHSGR</sequence>
<reference evidence="6" key="3">
    <citation type="journal article" date="2022" name="BMC Genomics">
        <title>Comparative genome analysis of mycobacteria focusing on tRNA and non-coding RNA.</title>
        <authorList>
            <person name="Behra P.R.K."/>
            <person name="Pettersson B.M.F."/>
            <person name="Ramesh M."/>
            <person name="Das S."/>
            <person name="Dasgupta S."/>
            <person name="Kirsebom L.A."/>
        </authorList>
    </citation>
    <scope>NUCLEOTIDE SEQUENCE</scope>
    <source>
        <strain evidence="6">DSM 44203</strain>
    </source>
</reference>
<dbReference type="Pfam" id="PF00534">
    <property type="entry name" value="Glycos_transf_1"/>
    <property type="match status" value="1"/>
</dbReference>
<dbReference type="GO" id="GO:0008610">
    <property type="term" value="P:lipid biosynthetic process"/>
    <property type="evidence" value="ECO:0007669"/>
    <property type="project" value="UniProtKB-ARBA"/>
</dbReference>
<keyword evidence="7" id="KW-1185">Reference proteome</keyword>
<reference evidence="5 7" key="1">
    <citation type="journal article" date="2016" name="Genome Announc.">
        <title>Draft Genome Sequences of Five Rapidly Growing Mycobacterium Species, M. thermoresistibile, M. fortuitum subsp. acetamidolyticum, M. canariasense, M. brisbanense, and M. novocastrense.</title>
        <authorList>
            <person name="Katahira K."/>
            <person name="Ogura Y."/>
            <person name="Gotoh Y."/>
            <person name="Hayashi T."/>
        </authorList>
    </citation>
    <scope>NUCLEOTIDE SEQUENCE [LARGE SCALE GENOMIC DNA]</scope>
    <source>
        <strain evidence="5 7">JCM18114</strain>
    </source>
</reference>
<feature type="domain" description="Glycosyl transferase family 1" evidence="3">
    <location>
        <begin position="201"/>
        <end position="327"/>
    </location>
</feature>
<evidence type="ECO:0000313" key="6">
    <source>
        <dbReference type="EMBL" id="MCV7026342.1"/>
    </source>
</evidence>
<evidence type="ECO:0000256" key="2">
    <source>
        <dbReference type="ARBA" id="ARBA00022679"/>
    </source>
</evidence>
<dbReference type="InterPro" id="IPR001296">
    <property type="entry name" value="Glyco_trans_1"/>
</dbReference>
<evidence type="ECO:0000313" key="8">
    <source>
        <dbReference type="Proteomes" id="UP001207528"/>
    </source>
</evidence>
<accession>A0AAW5SRW8</accession>
<dbReference type="PANTHER" id="PTHR45947:SF3">
    <property type="entry name" value="SULFOQUINOVOSYL TRANSFERASE SQD2"/>
    <property type="match status" value="1"/>
</dbReference>
<dbReference type="AlphaFoldDB" id="A0AAW5SRW8"/>
<evidence type="ECO:0000259" key="3">
    <source>
        <dbReference type="Pfam" id="PF00534"/>
    </source>
</evidence>
<organism evidence="6 8">
    <name type="scientific">Mycolicibacterium novocastrense</name>
    <name type="common">Mycobacterium novocastrense</name>
    <dbReference type="NCBI Taxonomy" id="59813"/>
    <lineage>
        <taxon>Bacteria</taxon>
        <taxon>Bacillati</taxon>
        <taxon>Actinomycetota</taxon>
        <taxon>Actinomycetes</taxon>
        <taxon>Mycobacteriales</taxon>
        <taxon>Mycobacteriaceae</taxon>
        <taxon>Mycolicibacterium</taxon>
    </lineage>
</organism>
<reference evidence="6" key="2">
    <citation type="submission" date="2020-07" db="EMBL/GenBank/DDBJ databases">
        <authorList>
            <person name="Pettersson B.M.F."/>
            <person name="Behra P.R.K."/>
            <person name="Ramesh M."/>
            <person name="Das S."/>
            <person name="Dasgupta S."/>
            <person name="Kirsebom L.A."/>
        </authorList>
    </citation>
    <scope>NUCLEOTIDE SEQUENCE</scope>
    <source>
        <strain evidence="6">DSM 44203</strain>
    </source>
</reference>
<dbReference type="Gene3D" id="3.40.50.2000">
    <property type="entry name" value="Glycogen Phosphorylase B"/>
    <property type="match status" value="2"/>
</dbReference>
<evidence type="ECO:0000256" key="1">
    <source>
        <dbReference type="ARBA" id="ARBA00022676"/>
    </source>
</evidence>
<keyword evidence="1" id="KW-0328">Glycosyltransferase</keyword>
<dbReference type="PANTHER" id="PTHR45947">
    <property type="entry name" value="SULFOQUINOVOSYL TRANSFERASE SQD2"/>
    <property type="match status" value="1"/>
</dbReference>
<dbReference type="Pfam" id="PF13439">
    <property type="entry name" value="Glyco_transf_4"/>
    <property type="match status" value="1"/>
</dbReference>
<dbReference type="InterPro" id="IPR028098">
    <property type="entry name" value="Glyco_trans_4-like_N"/>
</dbReference>
<dbReference type="GO" id="GO:1903509">
    <property type="term" value="P:liposaccharide metabolic process"/>
    <property type="evidence" value="ECO:0007669"/>
    <property type="project" value="UniProtKB-ARBA"/>
</dbReference>
<protein>
    <submittedName>
        <fullName evidence="6">Glycosyltransferase</fullName>
    </submittedName>
    <submittedName>
        <fullName evidence="5">Group 1 glycosyl transferase</fullName>
    </submittedName>
</protein>
<keyword evidence="2 5" id="KW-0808">Transferase</keyword>